<dbReference type="Proteomes" id="UP000002572">
    <property type="component" value="Chromosome"/>
</dbReference>
<dbReference type="RefSeq" id="WP_013505657.1">
    <property type="nucleotide sequence ID" value="NC_014836.1"/>
</dbReference>
<reference evidence="1 2" key="1">
    <citation type="submission" date="2010-12" db="EMBL/GenBank/DDBJ databases">
        <title>Complete sequence of Desulfurispirillum indicum S5.</title>
        <authorList>
            <consortium name="US DOE Joint Genome Institute"/>
            <person name="Lucas S."/>
            <person name="Copeland A."/>
            <person name="Lapidus A."/>
            <person name="Cheng J.-F."/>
            <person name="Goodwin L."/>
            <person name="Pitluck S."/>
            <person name="Chertkov O."/>
            <person name="Held B."/>
            <person name="Detter J.C."/>
            <person name="Han C."/>
            <person name="Tapia R."/>
            <person name="Land M."/>
            <person name="Hauser L."/>
            <person name="Kyrpides N."/>
            <person name="Ivanova N."/>
            <person name="Mikhailova N."/>
            <person name="Haggblom M."/>
            <person name="Rauschenbach I."/>
            <person name="Bini E."/>
            <person name="Woyke T."/>
        </authorList>
    </citation>
    <scope>NUCLEOTIDE SEQUENCE [LARGE SCALE GENOMIC DNA]</scope>
    <source>
        <strain evidence="2">ATCC BAA-1389 / DSM 22839 / S5</strain>
    </source>
</reference>
<gene>
    <name evidence="1" type="ordered locus">Selin_1041</name>
</gene>
<sequence length="79" mass="8998">MVRLDLDGFLPWPQDREGMDDLLQSVLAEVQHSRDLTLTGSPPSWLSMQLAHHLGQYLSSLYYECPIAGLVEVFDHNPF</sequence>
<dbReference type="HOGENOM" id="CLU_2600334_0_0_0"/>
<organism evidence="1 2">
    <name type="scientific">Desulfurispirillum indicum (strain ATCC BAA-1389 / DSM 22839 / S5)</name>
    <dbReference type="NCBI Taxonomy" id="653733"/>
    <lineage>
        <taxon>Bacteria</taxon>
        <taxon>Pseudomonadati</taxon>
        <taxon>Chrysiogenota</taxon>
        <taxon>Chrysiogenia</taxon>
        <taxon>Chrysiogenales</taxon>
        <taxon>Chrysiogenaceae</taxon>
        <taxon>Desulfurispirillum</taxon>
    </lineage>
</organism>
<evidence type="ECO:0000313" key="2">
    <source>
        <dbReference type="Proteomes" id="UP000002572"/>
    </source>
</evidence>
<dbReference type="OrthoDB" id="9777703at2"/>
<dbReference type="STRING" id="653733.Selin_1041"/>
<keyword evidence="2" id="KW-1185">Reference proteome</keyword>
<proteinExistence type="predicted"/>
<name>E6W3I3_DESIS</name>
<evidence type="ECO:0000313" key="1">
    <source>
        <dbReference type="EMBL" id="ADU65776.1"/>
    </source>
</evidence>
<protein>
    <submittedName>
        <fullName evidence="1">Uncharacterized protein</fullName>
    </submittedName>
</protein>
<dbReference type="InParanoid" id="E6W3I3"/>
<accession>E6W3I3</accession>
<dbReference type="AlphaFoldDB" id="E6W3I3"/>
<dbReference type="KEGG" id="din:Selin_1041"/>
<dbReference type="EMBL" id="CP002432">
    <property type="protein sequence ID" value="ADU65776.1"/>
    <property type="molecule type" value="Genomic_DNA"/>
</dbReference>